<feature type="non-terminal residue" evidence="1">
    <location>
        <position position="92"/>
    </location>
</feature>
<dbReference type="Proteomes" id="UP001165561">
    <property type="component" value="Unassembled WGS sequence"/>
</dbReference>
<dbReference type="EMBL" id="JARACI010000071">
    <property type="protein sequence ID" value="MDD9204900.1"/>
    <property type="molecule type" value="Genomic_DNA"/>
</dbReference>
<sequence length="92" mass="10060">AAVEFDDQDGTDEDTYTVPTTEGVEYLIDGDVVEAGTYPGTGTVTVTARALEGYVFSDDTTTEWTLEFTDEGTEPQPGAQRYGFFLNNDWDA</sequence>
<evidence type="ECO:0000313" key="1">
    <source>
        <dbReference type="EMBL" id="MDD9204900.1"/>
    </source>
</evidence>
<feature type="non-terminal residue" evidence="1">
    <location>
        <position position="1"/>
    </location>
</feature>
<protein>
    <submittedName>
        <fullName evidence="1">Uncharacterized protein</fullName>
    </submittedName>
</protein>
<comment type="caution">
    <text evidence="1">The sequence shown here is derived from an EMBL/GenBank/DDBJ whole genome shotgun (WGS) entry which is preliminary data.</text>
</comment>
<keyword evidence="2" id="KW-1185">Reference proteome</keyword>
<proteinExistence type="predicted"/>
<reference evidence="1" key="1">
    <citation type="submission" date="2023-02" db="EMBL/GenBank/DDBJ databases">
        <title>Georgenia sp.10Sc9-8, isolated from a soil sample collected from the Taklamakan desert.</title>
        <authorList>
            <person name="Liu S."/>
        </authorList>
    </citation>
    <scope>NUCLEOTIDE SEQUENCE</scope>
    <source>
        <strain evidence="1">10Sc9-8</strain>
    </source>
</reference>
<accession>A0ABT5TS64</accession>
<name>A0ABT5TS64_9MICO</name>
<evidence type="ECO:0000313" key="2">
    <source>
        <dbReference type="Proteomes" id="UP001165561"/>
    </source>
</evidence>
<gene>
    <name evidence="1" type="ORF">PU560_00305</name>
</gene>
<organism evidence="1 2">
    <name type="scientific">Georgenia halotolerans</name>
    <dbReference type="NCBI Taxonomy" id="3028317"/>
    <lineage>
        <taxon>Bacteria</taxon>
        <taxon>Bacillati</taxon>
        <taxon>Actinomycetota</taxon>
        <taxon>Actinomycetes</taxon>
        <taxon>Micrococcales</taxon>
        <taxon>Bogoriellaceae</taxon>
        <taxon>Georgenia</taxon>
    </lineage>
</organism>